<dbReference type="EMBL" id="KN824306">
    <property type="protein sequence ID" value="KIM26405.1"/>
    <property type="molecule type" value="Genomic_DNA"/>
</dbReference>
<protein>
    <submittedName>
        <fullName evidence="1">Uncharacterized protein</fullName>
    </submittedName>
</protein>
<reference evidence="2" key="2">
    <citation type="submission" date="2015-01" db="EMBL/GenBank/DDBJ databases">
        <title>Evolutionary Origins and Diversification of the Mycorrhizal Mutualists.</title>
        <authorList>
            <consortium name="DOE Joint Genome Institute"/>
            <consortium name="Mycorrhizal Genomics Consortium"/>
            <person name="Kohler A."/>
            <person name="Kuo A."/>
            <person name="Nagy L.G."/>
            <person name="Floudas D."/>
            <person name="Copeland A."/>
            <person name="Barry K.W."/>
            <person name="Cichocki N."/>
            <person name="Veneault-Fourrey C."/>
            <person name="LaButti K."/>
            <person name="Lindquist E.A."/>
            <person name="Lipzen A."/>
            <person name="Lundell T."/>
            <person name="Morin E."/>
            <person name="Murat C."/>
            <person name="Riley R."/>
            <person name="Ohm R."/>
            <person name="Sun H."/>
            <person name="Tunlid A."/>
            <person name="Henrissat B."/>
            <person name="Grigoriev I.V."/>
            <person name="Hibbett D.S."/>
            <person name="Martin F."/>
        </authorList>
    </citation>
    <scope>NUCLEOTIDE SEQUENCE [LARGE SCALE GENOMIC DNA]</scope>
    <source>
        <strain evidence="2">MAFF 305830</strain>
    </source>
</reference>
<dbReference type="Proteomes" id="UP000054097">
    <property type="component" value="Unassembled WGS sequence"/>
</dbReference>
<dbReference type="AlphaFoldDB" id="A0A0C3APA5"/>
<organism evidence="1 2">
    <name type="scientific">Serendipita vermifera MAFF 305830</name>
    <dbReference type="NCBI Taxonomy" id="933852"/>
    <lineage>
        <taxon>Eukaryota</taxon>
        <taxon>Fungi</taxon>
        <taxon>Dikarya</taxon>
        <taxon>Basidiomycota</taxon>
        <taxon>Agaricomycotina</taxon>
        <taxon>Agaricomycetes</taxon>
        <taxon>Sebacinales</taxon>
        <taxon>Serendipitaceae</taxon>
        <taxon>Serendipita</taxon>
    </lineage>
</organism>
<evidence type="ECO:0000313" key="1">
    <source>
        <dbReference type="EMBL" id="KIM26405.1"/>
    </source>
</evidence>
<accession>A0A0C3APA5</accession>
<dbReference type="OrthoDB" id="301415at2759"/>
<keyword evidence="2" id="KW-1185">Reference proteome</keyword>
<evidence type="ECO:0000313" key="2">
    <source>
        <dbReference type="Proteomes" id="UP000054097"/>
    </source>
</evidence>
<name>A0A0C3APA5_SERVB</name>
<proteinExistence type="predicted"/>
<sequence length="144" mass="16114">MEQSIISKSLTLKMVEMGHAHTTACILEAFAQEAEEKRLLFMVPVSLECTRPVLLAHYSLAFNDDQTILRNFNIGIIMTSARGSGGLPLLNLYDAQIHTMNNEEYLGLGDDGLNIVEDFKEQHEFIEYSYLSHINVVQLAAAVL</sequence>
<reference evidence="1 2" key="1">
    <citation type="submission" date="2014-04" db="EMBL/GenBank/DDBJ databases">
        <authorList>
            <consortium name="DOE Joint Genome Institute"/>
            <person name="Kuo A."/>
            <person name="Zuccaro A."/>
            <person name="Kohler A."/>
            <person name="Nagy L.G."/>
            <person name="Floudas D."/>
            <person name="Copeland A."/>
            <person name="Barry K.W."/>
            <person name="Cichocki N."/>
            <person name="Veneault-Fourrey C."/>
            <person name="LaButti K."/>
            <person name="Lindquist E.A."/>
            <person name="Lipzen A."/>
            <person name="Lundell T."/>
            <person name="Morin E."/>
            <person name="Murat C."/>
            <person name="Sun H."/>
            <person name="Tunlid A."/>
            <person name="Henrissat B."/>
            <person name="Grigoriev I.V."/>
            <person name="Hibbett D.S."/>
            <person name="Martin F."/>
            <person name="Nordberg H.P."/>
            <person name="Cantor M.N."/>
            <person name="Hua S.X."/>
        </authorList>
    </citation>
    <scope>NUCLEOTIDE SEQUENCE [LARGE SCALE GENOMIC DNA]</scope>
    <source>
        <strain evidence="1 2">MAFF 305830</strain>
    </source>
</reference>
<dbReference type="HOGENOM" id="CLU_1797648_0_0_1"/>
<gene>
    <name evidence="1" type="ORF">M408DRAFT_9864</name>
</gene>